<dbReference type="Pfam" id="PF00884">
    <property type="entry name" value="Sulfatase"/>
    <property type="match status" value="1"/>
</dbReference>
<dbReference type="EMBL" id="JBBMFF010000012">
    <property type="protein sequence ID" value="MEQ2509653.1"/>
    <property type="molecule type" value="Genomic_DNA"/>
</dbReference>
<reference evidence="9 10" key="1">
    <citation type="submission" date="2024-03" db="EMBL/GenBank/DDBJ databases">
        <title>Human intestinal bacterial collection.</title>
        <authorList>
            <person name="Pauvert C."/>
            <person name="Hitch T.C.A."/>
            <person name="Clavel T."/>
        </authorList>
    </citation>
    <scope>NUCLEOTIDE SEQUENCE [LARGE SCALE GENOMIC DNA]</scope>
    <source>
        <strain evidence="9 10">CLA-AA-H192</strain>
    </source>
</reference>
<feature type="transmembrane region" description="Helical" evidence="7">
    <location>
        <begin position="120"/>
        <end position="137"/>
    </location>
</feature>
<evidence type="ECO:0000256" key="4">
    <source>
        <dbReference type="ARBA" id="ARBA00022692"/>
    </source>
</evidence>
<name>A0ABV1G2M4_9FIRM</name>
<dbReference type="InterPro" id="IPR017850">
    <property type="entry name" value="Alkaline_phosphatase_core_sf"/>
</dbReference>
<evidence type="ECO:0000256" key="6">
    <source>
        <dbReference type="ARBA" id="ARBA00023136"/>
    </source>
</evidence>
<evidence type="ECO:0000313" key="10">
    <source>
        <dbReference type="Proteomes" id="UP001491552"/>
    </source>
</evidence>
<dbReference type="Gene3D" id="3.30.1120.170">
    <property type="match status" value="1"/>
</dbReference>
<evidence type="ECO:0000256" key="1">
    <source>
        <dbReference type="ARBA" id="ARBA00004651"/>
    </source>
</evidence>
<keyword evidence="10" id="KW-1185">Reference proteome</keyword>
<dbReference type="PANTHER" id="PTHR47371">
    <property type="entry name" value="LIPOTEICHOIC ACID SYNTHASE"/>
    <property type="match status" value="1"/>
</dbReference>
<evidence type="ECO:0000256" key="5">
    <source>
        <dbReference type="ARBA" id="ARBA00022989"/>
    </source>
</evidence>
<comment type="caution">
    <text evidence="9">The sequence shown here is derived from an EMBL/GenBank/DDBJ whole genome shotgun (WGS) entry which is preliminary data.</text>
</comment>
<organism evidence="9 10">
    <name type="scientific">Faecousia intestinalis</name>
    <dbReference type="NCBI Taxonomy" id="3133167"/>
    <lineage>
        <taxon>Bacteria</taxon>
        <taxon>Bacillati</taxon>
        <taxon>Bacillota</taxon>
        <taxon>Clostridia</taxon>
        <taxon>Eubacteriales</taxon>
        <taxon>Oscillospiraceae</taxon>
        <taxon>Faecousia</taxon>
    </lineage>
</organism>
<dbReference type="RefSeq" id="WP_349134369.1">
    <property type="nucleotide sequence ID" value="NZ_JBBMFF010000012.1"/>
</dbReference>
<keyword evidence="5 7" id="KW-1133">Transmembrane helix</keyword>
<feature type="domain" description="Sulfatase N-terminal" evidence="8">
    <location>
        <begin position="298"/>
        <end position="577"/>
    </location>
</feature>
<keyword evidence="4 7" id="KW-0812">Transmembrane</keyword>
<dbReference type="CDD" id="cd16015">
    <property type="entry name" value="LTA_synthase"/>
    <property type="match status" value="1"/>
</dbReference>
<accession>A0ABV1G2M4</accession>
<dbReference type="Gene3D" id="3.40.720.10">
    <property type="entry name" value="Alkaline Phosphatase, subunit A"/>
    <property type="match status" value="1"/>
</dbReference>
<evidence type="ECO:0000256" key="3">
    <source>
        <dbReference type="ARBA" id="ARBA00022475"/>
    </source>
</evidence>
<dbReference type="PANTHER" id="PTHR47371:SF3">
    <property type="entry name" value="PHOSPHOGLYCEROL TRANSFERASE I"/>
    <property type="match status" value="1"/>
</dbReference>
<evidence type="ECO:0000259" key="8">
    <source>
        <dbReference type="Pfam" id="PF00884"/>
    </source>
</evidence>
<feature type="transmembrane region" description="Helical" evidence="7">
    <location>
        <begin position="149"/>
        <end position="171"/>
    </location>
</feature>
<comment type="subcellular location">
    <subcellularLocation>
        <location evidence="1">Cell membrane</location>
        <topology evidence="1">Multi-pass membrane protein</topology>
    </subcellularLocation>
</comment>
<evidence type="ECO:0000313" key="9">
    <source>
        <dbReference type="EMBL" id="MEQ2509653.1"/>
    </source>
</evidence>
<feature type="transmembrane region" description="Helical" evidence="7">
    <location>
        <begin position="67"/>
        <end position="89"/>
    </location>
</feature>
<dbReference type="InterPro" id="IPR050448">
    <property type="entry name" value="OpgB/LTA_synthase_biosynth"/>
</dbReference>
<keyword evidence="3" id="KW-1003">Cell membrane</keyword>
<sequence>MNKRKFGPWWLLLFFWAELCFMELVVHAATAPQFWQPELVLLMLYPLVPAVLLFALCRLFPPRANRVLGPVCSGLCYIFFASQLVYYSIFHCFYSAYSMGNGGQVMQFWKVTLHAIRKNWLPLSLMLLPPVGHAVLGKRFSAARLRLPYLPAFAALAVAVHFGLMALLPVFGTQPLSAYDLYHSTNDMKQTTAHLGLMPAFRLDVHRLLFGFEGGEIELATETKAPMEAPTEAPTVPDATEPTVLPEPVVDTSPNVLELDFDAVPTEGNDVLSELNAYFSSRTPTNKNEKTGMFEGCNLILITAESFSYLAIDPELTPTLYKLQTEGFNFTNFYTPYWDVSTSDGEYAALTGTIPKPGTWSLRDSAENAMPLTMAQQLKRLGYSAYAYHDHTYTYYDRNLSHPNLGYVYRALGNGLDVEATWPESDIEMIDKTTADYMGSEPFHAYYMTVSGHLEYNFNGNAMAKKNQDLVKDLPYSGSVRAYLACQIELDRALELLLQRLDEAGVAENTVIALTGDHYPYGLTDEEQSELAGHEIDTRFERYRNAFILYKKGMKPERVDSLCCTLDILPTLSNLFGLDFDSRLYMGRDVFSDAEPFVLLRDHSWITENAMYYAPSDELILLQGNELSPEEVEERNQDVSNRFRASAWVLEQDYWRYLFGDNLPPDGEN</sequence>
<dbReference type="Proteomes" id="UP001491552">
    <property type="component" value="Unassembled WGS sequence"/>
</dbReference>
<dbReference type="InterPro" id="IPR000917">
    <property type="entry name" value="Sulfatase_N"/>
</dbReference>
<proteinExistence type="predicted"/>
<dbReference type="SUPFAM" id="SSF53649">
    <property type="entry name" value="Alkaline phosphatase-like"/>
    <property type="match status" value="1"/>
</dbReference>
<comment type="pathway">
    <text evidence="2">Cell wall biogenesis; lipoteichoic acid biosynthesis.</text>
</comment>
<protein>
    <submittedName>
        <fullName evidence="9">LTA synthase family protein</fullName>
    </submittedName>
</protein>
<evidence type="ECO:0000256" key="2">
    <source>
        <dbReference type="ARBA" id="ARBA00004936"/>
    </source>
</evidence>
<keyword evidence="6 7" id="KW-0472">Membrane</keyword>
<gene>
    <name evidence="9" type="ORF">WMO66_00085</name>
</gene>
<feature type="transmembrane region" description="Helical" evidence="7">
    <location>
        <begin position="38"/>
        <end position="60"/>
    </location>
</feature>
<evidence type="ECO:0000256" key="7">
    <source>
        <dbReference type="SAM" id="Phobius"/>
    </source>
</evidence>